<dbReference type="AlphaFoldDB" id="A0A433RNE6"/>
<accession>A0A433RNE6</accession>
<gene>
    <name evidence="2" type="ORF">QI30_20175</name>
</gene>
<keyword evidence="3" id="KW-1185">Reference proteome</keyword>
<protein>
    <submittedName>
        <fullName evidence="2">Uncharacterized protein</fullName>
    </submittedName>
</protein>
<evidence type="ECO:0000256" key="1">
    <source>
        <dbReference type="SAM" id="MobiDB-lite"/>
    </source>
</evidence>
<evidence type="ECO:0000313" key="3">
    <source>
        <dbReference type="Proteomes" id="UP000288623"/>
    </source>
</evidence>
<name>A0A433RNE6_9BACL</name>
<proteinExistence type="predicted"/>
<evidence type="ECO:0000313" key="2">
    <source>
        <dbReference type="EMBL" id="RUS49301.1"/>
    </source>
</evidence>
<feature type="compositionally biased region" description="Acidic residues" evidence="1">
    <location>
        <begin position="28"/>
        <end position="38"/>
    </location>
</feature>
<dbReference type="Proteomes" id="UP000288623">
    <property type="component" value="Unassembled WGS sequence"/>
</dbReference>
<comment type="caution">
    <text evidence="2">The sequence shown here is derived from an EMBL/GenBank/DDBJ whole genome shotgun (WGS) entry which is preliminary data.</text>
</comment>
<dbReference type="RefSeq" id="WP_148113933.1">
    <property type="nucleotide sequence ID" value="NZ_JTFC01000231.1"/>
</dbReference>
<reference evidence="2 3" key="1">
    <citation type="submission" date="2014-11" db="EMBL/GenBank/DDBJ databases">
        <title>Genome sequence and analysis of novel Kurthia sp.</title>
        <authorList>
            <person name="Lawson J.N."/>
            <person name="Gonzalez J.E."/>
            <person name="Rinauldi L."/>
            <person name="Xuan Z."/>
            <person name="Firman A."/>
            <person name="Shaddox L."/>
            <person name="Trudeau A."/>
            <person name="Shah S."/>
            <person name="Reiman D."/>
        </authorList>
    </citation>
    <scope>NUCLEOTIDE SEQUENCE [LARGE SCALE GENOMIC DNA]</scope>
    <source>
        <strain evidence="2 3">3B1D</strain>
    </source>
</reference>
<dbReference type="EMBL" id="JTFC01000231">
    <property type="protein sequence ID" value="RUS49301.1"/>
    <property type="molecule type" value="Genomic_DNA"/>
</dbReference>
<feature type="region of interest" description="Disordered" evidence="1">
    <location>
        <begin position="23"/>
        <end position="43"/>
    </location>
</feature>
<organism evidence="2 3">
    <name type="scientific">Candidatus Kurthia intestinigallinarum</name>
    <dbReference type="NCBI Taxonomy" id="1562256"/>
    <lineage>
        <taxon>Bacteria</taxon>
        <taxon>Bacillati</taxon>
        <taxon>Bacillota</taxon>
        <taxon>Bacilli</taxon>
        <taxon>Bacillales</taxon>
        <taxon>Caryophanaceae</taxon>
        <taxon>Kurthia</taxon>
    </lineage>
</organism>
<sequence length="62" mass="7113">MSNLLNKNKKKILQRSPRIEPEQTFTLEEVENETDTVENTDAVEVVKEKAKAAPKKEQTKSK</sequence>
<feature type="non-terminal residue" evidence="2">
    <location>
        <position position="62"/>
    </location>
</feature>